<name>A0AAV5EM52_ELECO</name>
<proteinExistence type="predicted"/>
<dbReference type="Gene3D" id="1.20.1280.50">
    <property type="match status" value="1"/>
</dbReference>
<feature type="domain" description="F-box" evidence="1">
    <location>
        <begin position="5"/>
        <end position="51"/>
    </location>
</feature>
<keyword evidence="3" id="KW-1185">Reference proteome</keyword>
<evidence type="ECO:0000313" key="3">
    <source>
        <dbReference type="Proteomes" id="UP001054889"/>
    </source>
</evidence>
<dbReference type="InterPro" id="IPR036047">
    <property type="entry name" value="F-box-like_dom_sf"/>
</dbReference>
<gene>
    <name evidence="2" type="primary">gb11589</name>
    <name evidence="2" type="ORF">PR202_gb11589</name>
</gene>
<evidence type="ECO:0000313" key="2">
    <source>
        <dbReference type="EMBL" id="GJN23897.1"/>
    </source>
</evidence>
<sequence length="403" mass="46637">MENPPAALALLPDDLLADILTRLAPRDLAMALGVCKAWRAVIDAHRLLRVDLLPFSLGGIFINFNGQVFSEYFFEPSTTPAISSMSDYVPHSPWIWRQVESHCNGLLLLSENYVVNPATRWWAQLPTPLCPELSNKFSYRNYLVFDPILSPHYEVFSVPHIRYHGLTEESEWPPSSCTLQVFSSRTGGWEERLFVREGEDAEMVSDMFLESAVYYRRTLYVYYSTPRIILRISLLDGKYRAIKPPSDTQIDEALALGKSKDGVYLASLDITVLRIWVLRESCGQTEWLLKYRADLKWKLREKLGSSWVLQDVNYYDKYNRLAIRKEEPRVKARAETDVGPFYILGFHPFQDVVFLSRSLRWGLAYHLTSSKLQYLGYLYPTEYNNSSEGEDILDAYPYTPCWM</sequence>
<dbReference type="SMART" id="SM00256">
    <property type="entry name" value="FBOX"/>
    <property type="match status" value="1"/>
</dbReference>
<reference evidence="2" key="1">
    <citation type="journal article" date="2018" name="DNA Res.">
        <title>Multiple hybrid de novo genome assembly of finger millet, an orphan allotetraploid crop.</title>
        <authorList>
            <person name="Hatakeyama M."/>
            <person name="Aluri S."/>
            <person name="Balachadran M.T."/>
            <person name="Sivarajan S.R."/>
            <person name="Patrignani A."/>
            <person name="Gruter S."/>
            <person name="Poveda L."/>
            <person name="Shimizu-Inatsugi R."/>
            <person name="Baeten J."/>
            <person name="Francoijs K.J."/>
            <person name="Nataraja K.N."/>
            <person name="Reddy Y.A.N."/>
            <person name="Phadnis S."/>
            <person name="Ravikumar R.L."/>
            <person name="Schlapbach R."/>
            <person name="Sreeman S.M."/>
            <person name="Shimizu K.K."/>
        </authorList>
    </citation>
    <scope>NUCLEOTIDE SEQUENCE</scope>
</reference>
<dbReference type="Pfam" id="PF12937">
    <property type="entry name" value="F-box-like"/>
    <property type="match status" value="1"/>
</dbReference>
<protein>
    <recommendedName>
        <fullName evidence="1">F-box domain-containing protein</fullName>
    </recommendedName>
</protein>
<dbReference type="PANTHER" id="PTHR34591">
    <property type="entry name" value="OS03G0653100 PROTEIN-RELATED"/>
    <property type="match status" value="1"/>
</dbReference>
<dbReference type="EMBL" id="BQKI01000076">
    <property type="protein sequence ID" value="GJN23897.1"/>
    <property type="molecule type" value="Genomic_DNA"/>
</dbReference>
<dbReference type="InterPro" id="IPR001810">
    <property type="entry name" value="F-box_dom"/>
</dbReference>
<comment type="caution">
    <text evidence="2">The sequence shown here is derived from an EMBL/GenBank/DDBJ whole genome shotgun (WGS) entry which is preliminary data.</text>
</comment>
<dbReference type="PROSITE" id="PS50181">
    <property type="entry name" value="FBOX"/>
    <property type="match status" value="1"/>
</dbReference>
<reference evidence="2" key="2">
    <citation type="submission" date="2021-12" db="EMBL/GenBank/DDBJ databases">
        <title>Resequencing data analysis of finger millet.</title>
        <authorList>
            <person name="Hatakeyama M."/>
            <person name="Aluri S."/>
            <person name="Balachadran M.T."/>
            <person name="Sivarajan S.R."/>
            <person name="Poveda L."/>
            <person name="Shimizu-Inatsugi R."/>
            <person name="Schlapbach R."/>
            <person name="Sreeman S.M."/>
            <person name="Shimizu K.K."/>
        </authorList>
    </citation>
    <scope>NUCLEOTIDE SEQUENCE</scope>
</reference>
<evidence type="ECO:0000259" key="1">
    <source>
        <dbReference type="PROSITE" id="PS50181"/>
    </source>
</evidence>
<dbReference type="SUPFAM" id="SSF81383">
    <property type="entry name" value="F-box domain"/>
    <property type="match status" value="1"/>
</dbReference>
<organism evidence="2 3">
    <name type="scientific">Eleusine coracana subsp. coracana</name>
    <dbReference type="NCBI Taxonomy" id="191504"/>
    <lineage>
        <taxon>Eukaryota</taxon>
        <taxon>Viridiplantae</taxon>
        <taxon>Streptophyta</taxon>
        <taxon>Embryophyta</taxon>
        <taxon>Tracheophyta</taxon>
        <taxon>Spermatophyta</taxon>
        <taxon>Magnoliopsida</taxon>
        <taxon>Liliopsida</taxon>
        <taxon>Poales</taxon>
        <taxon>Poaceae</taxon>
        <taxon>PACMAD clade</taxon>
        <taxon>Chloridoideae</taxon>
        <taxon>Cynodonteae</taxon>
        <taxon>Eleusininae</taxon>
        <taxon>Eleusine</taxon>
    </lineage>
</organism>
<dbReference type="CDD" id="cd09917">
    <property type="entry name" value="F-box_SF"/>
    <property type="match status" value="1"/>
</dbReference>
<dbReference type="Proteomes" id="UP001054889">
    <property type="component" value="Unassembled WGS sequence"/>
</dbReference>
<accession>A0AAV5EM52</accession>
<dbReference type="AlphaFoldDB" id="A0AAV5EM52"/>